<dbReference type="Gene3D" id="3.40.50.300">
    <property type="entry name" value="P-loop containing nucleotide triphosphate hydrolases"/>
    <property type="match status" value="1"/>
</dbReference>
<evidence type="ECO:0000313" key="6">
    <source>
        <dbReference type="Proteomes" id="UP000253741"/>
    </source>
</evidence>
<sequence>MADQLGTLLRRLRRRSGLTQERLAERSGVSVSTIRRLETGSSGDHRRGTLGLLADALDVGPEERAQLLATPATTRSEPARVPQPQEPATVPAARVADEPDHTAAQRRRPPAPGRTAPPVLAAAADELAIEVRRRWQREEEHRRVHDPFPLPVRWQEAPALLTDHAENIQRLLPGATSHTMDLSGDLGSVAEVYRRVSSGRLVVLGRAGSGKSILTIRFVLEFLKSRAPGGRLPVIFTLGSWDPTTVALRDWLIDRLVRDHPQLARTAPGGATLAAALVDADLVLPVLDGFDETAASLRCATLRALNDTSLPLLLTSRADEFAEAVDAVHAPLVWAAGIELTDLTRDNLLAYLPRTARPIVDGHGHGHGDGHGLGRTGAVWDVVLAQLRDSEETAASVNLAGVLSTPLMVALARTMYSEAPDRDAAELLDTERFPAEHSLEEHLLAGFVPAVYRRAVPERPVGRRPPRKRNRDPEHAERWLGYLAHHLVRLKRQDLAWWRIGESLRRSTRVVIVVAVSALCAAAADGLSTLLLHQDTFGRTLVRAAFTGSVAGLTVGAVYAIMIALGNEIIEPAPVRLRLPGRGRGRGLGRRTVRTFIARFGTALLGGFVLGVGNGCGRAVQGTLYRDLPLPNGSVAESILIDMLVFEVIFGVGGGLVFGLLAVFEAPQDAASAATPVSLLASNRATVVRQVLFLAPTLTLVVVFGGSLIVHLFPGSLEPSAWGVSDGLRAGAVYGVAGSLTYALLFTAWGQWVVFSRVWLPLTGKLPWDTDAFLDDAYRRGVLRQVGAVYQFRHIRLQHHLGRSFRGRRTAYASDRRGRETRRTPRRR</sequence>
<reference evidence="5 6" key="1">
    <citation type="submission" date="2018-07" db="EMBL/GenBank/DDBJ databases">
        <title>Streptomyces species from bats.</title>
        <authorList>
            <person name="Dunlap C."/>
        </authorList>
    </citation>
    <scope>NUCLEOTIDE SEQUENCE [LARGE SCALE GENOMIC DNA]</scope>
    <source>
        <strain evidence="5 6">AC230</strain>
    </source>
</reference>
<accession>A0A370B6K8</accession>
<dbReference type="OrthoDB" id="419058at2"/>
<keyword evidence="2" id="KW-1133">Transmembrane helix</keyword>
<feature type="transmembrane region" description="Helical" evidence="2">
    <location>
        <begin position="691"/>
        <end position="713"/>
    </location>
</feature>
<dbReference type="GO" id="GO:0003677">
    <property type="term" value="F:DNA binding"/>
    <property type="evidence" value="ECO:0007669"/>
    <property type="project" value="InterPro"/>
</dbReference>
<dbReference type="AlphaFoldDB" id="A0A370B6K8"/>
<keyword evidence="6" id="KW-1185">Reference proteome</keyword>
<evidence type="ECO:0000256" key="1">
    <source>
        <dbReference type="SAM" id="MobiDB-lite"/>
    </source>
</evidence>
<feature type="transmembrane region" description="Helical" evidence="2">
    <location>
        <begin position="510"/>
        <end position="532"/>
    </location>
</feature>
<dbReference type="CDD" id="cd00093">
    <property type="entry name" value="HTH_XRE"/>
    <property type="match status" value="1"/>
</dbReference>
<dbReference type="PROSITE" id="PS50943">
    <property type="entry name" value="HTH_CROC1"/>
    <property type="match status" value="1"/>
</dbReference>
<feature type="domain" description="NACHT" evidence="3">
    <location>
        <begin position="199"/>
        <end position="292"/>
    </location>
</feature>
<dbReference type="InterPro" id="IPR001387">
    <property type="entry name" value="Cro/C1-type_HTH"/>
</dbReference>
<evidence type="ECO:0000313" key="5">
    <source>
        <dbReference type="EMBL" id="RDG37448.1"/>
    </source>
</evidence>
<feature type="transmembrane region" description="Helical" evidence="2">
    <location>
        <begin position="733"/>
        <end position="755"/>
    </location>
</feature>
<dbReference type="Gene3D" id="1.10.260.40">
    <property type="entry name" value="lambda repressor-like DNA-binding domains"/>
    <property type="match status" value="1"/>
</dbReference>
<dbReference type="PROSITE" id="PS50837">
    <property type="entry name" value="NACHT"/>
    <property type="match status" value="1"/>
</dbReference>
<keyword evidence="2" id="KW-0472">Membrane</keyword>
<dbReference type="InterPro" id="IPR010982">
    <property type="entry name" value="Lambda_DNA-bd_dom_sf"/>
</dbReference>
<feature type="region of interest" description="Disordered" evidence="1">
    <location>
        <begin position="70"/>
        <end position="117"/>
    </location>
</feature>
<feature type="domain" description="HTH cro/C1-type" evidence="4">
    <location>
        <begin position="9"/>
        <end position="64"/>
    </location>
</feature>
<dbReference type="SMART" id="SM00530">
    <property type="entry name" value="HTH_XRE"/>
    <property type="match status" value="1"/>
</dbReference>
<comment type="caution">
    <text evidence="5">The sequence shown here is derived from an EMBL/GenBank/DDBJ whole genome shotgun (WGS) entry which is preliminary data.</text>
</comment>
<dbReference type="RefSeq" id="WP_114624215.1">
    <property type="nucleotide sequence ID" value="NZ_QQNA01000102.1"/>
</dbReference>
<proteinExistence type="predicted"/>
<feature type="transmembrane region" description="Helical" evidence="2">
    <location>
        <begin position="544"/>
        <end position="566"/>
    </location>
</feature>
<feature type="transmembrane region" description="Helical" evidence="2">
    <location>
        <begin position="640"/>
        <end position="664"/>
    </location>
</feature>
<name>A0A370B6K8_9ACTN</name>
<dbReference type="Proteomes" id="UP000253741">
    <property type="component" value="Unassembled WGS sequence"/>
</dbReference>
<dbReference type="InterPro" id="IPR027417">
    <property type="entry name" value="P-loop_NTPase"/>
</dbReference>
<evidence type="ECO:0000259" key="4">
    <source>
        <dbReference type="PROSITE" id="PS50943"/>
    </source>
</evidence>
<dbReference type="EMBL" id="QQNA01000102">
    <property type="protein sequence ID" value="RDG37448.1"/>
    <property type="molecule type" value="Genomic_DNA"/>
</dbReference>
<dbReference type="Pfam" id="PF13560">
    <property type="entry name" value="HTH_31"/>
    <property type="match status" value="1"/>
</dbReference>
<keyword evidence="2" id="KW-0812">Transmembrane</keyword>
<gene>
    <name evidence="5" type="ORF">DVH02_14435</name>
</gene>
<evidence type="ECO:0000256" key="2">
    <source>
        <dbReference type="SAM" id="Phobius"/>
    </source>
</evidence>
<dbReference type="Pfam" id="PF05729">
    <property type="entry name" value="NACHT"/>
    <property type="match status" value="1"/>
</dbReference>
<dbReference type="InterPro" id="IPR007111">
    <property type="entry name" value="NACHT_NTPase"/>
</dbReference>
<protein>
    <submittedName>
        <fullName evidence="5">Helix-turn-helix domain-containing protein</fullName>
    </submittedName>
</protein>
<dbReference type="SUPFAM" id="SSF47413">
    <property type="entry name" value="lambda repressor-like DNA-binding domains"/>
    <property type="match status" value="1"/>
</dbReference>
<evidence type="ECO:0000259" key="3">
    <source>
        <dbReference type="PROSITE" id="PS50837"/>
    </source>
</evidence>
<organism evidence="5 6">
    <name type="scientific">Streptomyces corynorhini</name>
    <dbReference type="NCBI Taxonomy" id="2282652"/>
    <lineage>
        <taxon>Bacteria</taxon>
        <taxon>Bacillati</taxon>
        <taxon>Actinomycetota</taxon>
        <taxon>Actinomycetes</taxon>
        <taxon>Kitasatosporales</taxon>
        <taxon>Streptomycetaceae</taxon>
        <taxon>Streptomyces</taxon>
    </lineage>
</organism>